<gene>
    <name evidence="2" type="ORF">PARMNEM_LOCUS12378</name>
</gene>
<comment type="caution">
    <text evidence="2">The sequence shown here is derived from an EMBL/GenBank/DDBJ whole genome shotgun (WGS) entry which is preliminary data.</text>
</comment>
<evidence type="ECO:0000313" key="2">
    <source>
        <dbReference type="EMBL" id="CAK1592422.1"/>
    </source>
</evidence>
<evidence type="ECO:0000256" key="1">
    <source>
        <dbReference type="SAM" id="MobiDB-lite"/>
    </source>
</evidence>
<sequence>MHYKKVDENNALESDMELESSQSPRQVMKSAKKKMYEKEKKDPFDIYGEYIAAELSSVNDDHAVTQAKYHINNILYELKMGRYNTYGYQTASSHTSSTPNNVQETEIREIARQDTNRVDAIEDEIEDSAILLVNLVNYLSDESTQ</sequence>
<reference evidence="2 3" key="1">
    <citation type="submission" date="2023-11" db="EMBL/GenBank/DDBJ databases">
        <authorList>
            <person name="Hedman E."/>
            <person name="Englund M."/>
            <person name="Stromberg M."/>
            <person name="Nyberg Akerstrom W."/>
            <person name="Nylinder S."/>
            <person name="Jareborg N."/>
            <person name="Kallberg Y."/>
            <person name="Kronander E."/>
        </authorList>
    </citation>
    <scope>NUCLEOTIDE SEQUENCE [LARGE SCALE GENOMIC DNA]</scope>
</reference>
<accession>A0AAV1LDW5</accession>
<name>A0AAV1LDW5_9NEOP</name>
<dbReference type="AlphaFoldDB" id="A0AAV1LDW5"/>
<protein>
    <submittedName>
        <fullName evidence="2">Uncharacterized protein</fullName>
    </submittedName>
</protein>
<keyword evidence="3" id="KW-1185">Reference proteome</keyword>
<feature type="region of interest" description="Disordered" evidence="1">
    <location>
        <begin position="1"/>
        <end position="34"/>
    </location>
</feature>
<proteinExistence type="predicted"/>
<evidence type="ECO:0000313" key="3">
    <source>
        <dbReference type="Proteomes" id="UP001314205"/>
    </source>
</evidence>
<organism evidence="2 3">
    <name type="scientific">Parnassius mnemosyne</name>
    <name type="common">clouded apollo</name>
    <dbReference type="NCBI Taxonomy" id="213953"/>
    <lineage>
        <taxon>Eukaryota</taxon>
        <taxon>Metazoa</taxon>
        <taxon>Ecdysozoa</taxon>
        <taxon>Arthropoda</taxon>
        <taxon>Hexapoda</taxon>
        <taxon>Insecta</taxon>
        <taxon>Pterygota</taxon>
        <taxon>Neoptera</taxon>
        <taxon>Endopterygota</taxon>
        <taxon>Lepidoptera</taxon>
        <taxon>Glossata</taxon>
        <taxon>Ditrysia</taxon>
        <taxon>Papilionoidea</taxon>
        <taxon>Papilionidae</taxon>
        <taxon>Parnassiinae</taxon>
        <taxon>Parnassini</taxon>
        <taxon>Parnassius</taxon>
        <taxon>Driopa</taxon>
    </lineage>
</organism>
<dbReference type="EMBL" id="CAVLGL010000087">
    <property type="protein sequence ID" value="CAK1592422.1"/>
    <property type="molecule type" value="Genomic_DNA"/>
</dbReference>
<dbReference type="Proteomes" id="UP001314205">
    <property type="component" value="Unassembled WGS sequence"/>
</dbReference>